<accession>A0ABQ4UYT5</accession>
<gene>
    <name evidence="1" type="ORF">BGCPKDLD_4080</name>
</gene>
<comment type="caution">
    <text evidence="1">The sequence shown here is derived from an EMBL/GenBank/DDBJ whole genome shotgun (WGS) entry which is preliminary data.</text>
</comment>
<sequence>MLTFLDALSPLQALAVCGLGPAVGTLAASFFAYEAACFVRLAWRGR</sequence>
<proteinExistence type="predicted"/>
<organism evidence="1 2">
    <name type="scientific">Methylorubrum suomiense</name>
    <dbReference type="NCBI Taxonomy" id="144191"/>
    <lineage>
        <taxon>Bacteria</taxon>
        <taxon>Pseudomonadati</taxon>
        <taxon>Pseudomonadota</taxon>
        <taxon>Alphaproteobacteria</taxon>
        <taxon>Hyphomicrobiales</taxon>
        <taxon>Methylobacteriaceae</taxon>
        <taxon>Methylorubrum</taxon>
    </lineage>
</organism>
<evidence type="ECO:0000313" key="2">
    <source>
        <dbReference type="Proteomes" id="UP001055093"/>
    </source>
</evidence>
<dbReference type="RefSeq" id="WP_238308464.1">
    <property type="nucleotide sequence ID" value="NZ_BPRE01000015.1"/>
</dbReference>
<evidence type="ECO:0000313" key="1">
    <source>
        <dbReference type="EMBL" id="GJE77475.1"/>
    </source>
</evidence>
<name>A0ABQ4UYT5_9HYPH</name>
<dbReference type="EMBL" id="BPRE01000015">
    <property type="protein sequence ID" value="GJE77475.1"/>
    <property type="molecule type" value="Genomic_DNA"/>
</dbReference>
<keyword evidence="2" id="KW-1185">Reference proteome</keyword>
<reference evidence="1" key="2">
    <citation type="submission" date="2021-08" db="EMBL/GenBank/DDBJ databases">
        <authorList>
            <person name="Tani A."/>
            <person name="Ola A."/>
            <person name="Ogura Y."/>
            <person name="Katsura K."/>
            <person name="Hayashi T."/>
        </authorList>
    </citation>
    <scope>NUCLEOTIDE SEQUENCE</scope>
    <source>
        <strain evidence="1">DSM 14458</strain>
    </source>
</reference>
<dbReference type="Proteomes" id="UP001055093">
    <property type="component" value="Unassembled WGS sequence"/>
</dbReference>
<protein>
    <submittedName>
        <fullName evidence="1">Uncharacterized protein</fullName>
    </submittedName>
</protein>
<reference evidence="1" key="1">
    <citation type="journal article" date="2021" name="Front. Microbiol.">
        <title>Comprehensive Comparative Genomics and Phenotyping of Methylobacterium Species.</title>
        <authorList>
            <person name="Alessa O."/>
            <person name="Ogura Y."/>
            <person name="Fujitani Y."/>
            <person name="Takami H."/>
            <person name="Hayashi T."/>
            <person name="Sahin N."/>
            <person name="Tani A."/>
        </authorList>
    </citation>
    <scope>NUCLEOTIDE SEQUENCE</scope>
    <source>
        <strain evidence="1">DSM 14458</strain>
    </source>
</reference>